<dbReference type="InterPro" id="IPR011701">
    <property type="entry name" value="MFS"/>
</dbReference>
<feature type="transmembrane region" description="Helical" evidence="4">
    <location>
        <begin position="110"/>
        <end position="128"/>
    </location>
</feature>
<dbReference type="GeneID" id="19157305"/>
<dbReference type="InterPro" id="IPR050327">
    <property type="entry name" value="Proton-linked_MCT"/>
</dbReference>
<proteinExistence type="inferred from homology"/>
<keyword evidence="4" id="KW-1133">Transmembrane helix</keyword>
<evidence type="ECO:0000256" key="1">
    <source>
        <dbReference type="ARBA" id="ARBA00004141"/>
    </source>
</evidence>
<dbReference type="OrthoDB" id="6499973at2759"/>
<feature type="transmembrane region" description="Helical" evidence="4">
    <location>
        <begin position="402"/>
        <end position="421"/>
    </location>
</feature>
<protein>
    <recommendedName>
        <fullName evidence="7">Major facilitator superfamily (MFS) profile domain-containing protein</fullName>
    </recommendedName>
</protein>
<dbReference type="Proteomes" id="UP000019484">
    <property type="component" value="Unassembled WGS sequence"/>
</dbReference>
<comment type="similarity">
    <text evidence="2">Belongs to the major facilitator superfamily. Monocarboxylate porter (TC 2.A.1.13) family.</text>
</comment>
<dbReference type="eggNOG" id="KOG2504">
    <property type="taxonomic scope" value="Eukaryota"/>
</dbReference>
<dbReference type="GO" id="GO:0022857">
    <property type="term" value="F:transmembrane transporter activity"/>
    <property type="evidence" value="ECO:0007669"/>
    <property type="project" value="InterPro"/>
</dbReference>
<feature type="transmembrane region" description="Helical" evidence="4">
    <location>
        <begin position="270"/>
        <end position="293"/>
    </location>
</feature>
<feature type="transmembrane region" description="Helical" evidence="4">
    <location>
        <begin position="229"/>
        <end position="249"/>
    </location>
</feature>
<reference evidence="5 6" key="1">
    <citation type="submission" date="2013-03" db="EMBL/GenBank/DDBJ databases">
        <title>The Genome Sequence of Capronia coronata CBS 617.96.</title>
        <authorList>
            <consortium name="The Broad Institute Genomics Platform"/>
            <person name="Cuomo C."/>
            <person name="de Hoog S."/>
            <person name="Gorbushina A."/>
            <person name="Walker B."/>
            <person name="Young S.K."/>
            <person name="Zeng Q."/>
            <person name="Gargeya S."/>
            <person name="Fitzgerald M."/>
            <person name="Haas B."/>
            <person name="Abouelleil A."/>
            <person name="Allen A.W."/>
            <person name="Alvarado L."/>
            <person name="Arachchi H.M."/>
            <person name="Berlin A.M."/>
            <person name="Chapman S.B."/>
            <person name="Gainer-Dewar J."/>
            <person name="Goldberg J."/>
            <person name="Griggs A."/>
            <person name="Gujja S."/>
            <person name="Hansen M."/>
            <person name="Howarth C."/>
            <person name="Imamovic A."/>
            <person name="Ireland A."/>
            <person name="Larimer J."/>
            <person name="McCowan C."/>
            <person name="Murphy C."/>
            <person name="Pearson M."/>
            <person name="Poon T.W."/>
            <person name="Priest M."/>
            <person name="Roberts A."/>
            <person name="Saif S."/>
            <person name="Shea T."/>
            <person name="Sisk P."/>
            <person name="Sykes S."/>
            <person name="Wortman J."/>
            <person name="Nusbaum C."/>
            <person name="Birren B."/>
        </authorList>
    </citation>
    <scope>NUCLEOTIDE SEQUENCE [LARGE SCALE GENOMIC DNA]</scope>
    <source>
        <strain evidence="5 6">CBS 617.96</strain>
    </source>
</reference>
<dbReference type="RefSeq" id="XP_007721506.1">
    <property type="nucleotide sequence ID" value="XM_007723316.1"/>
</dbReference>
<dbReference type="PANTHER" id="PTHR11360">
    <property type="entry name" value="MONOCARBOXYLATE TRANSPORTER"/>
    <property type="match status" value="1"/>
</dbReference>
<evidence type="ECO:0000256" key="4">
    <source>
        <dbReference type="SAM" id="Phobius"/>
    </source>
</evidence>
<feature type="transmembrane region" description="Helical" evidence="4">
    <location>
        <begin position="161"/>
        <end position="185"/>
    </location>
</feature>
<comment type="subcellular location">
    <subcellularLocation>
        <location evidence="1">Membrane</location>
        <topology evidence="1">Multi-pass membrane protein</topology>
    </subcellularLocation>
</comment>
<dbReference type="SUPFAM" id="SSF103473">
    <property type="entry name" value="MFS general substrate transporter"/>
    <property type="match status" value="1"/>
</dbReference>
<dbReference type="HOGENOM" id="CLU_001265_1_1_1"/>
<organism evidence="5 6">
    <name type="scientific">Capronia coronata CBS 617.96</name>
    <dbReference type="NCBI Taxonomy" id="1182541"/>
    <lineage>
        <taxon>Eukaryota</taxon>
        <taxon>Fungi</taxon>
        <taxon>Dikarya</taxon>
        <taxon>Ascomycota</taxon>
        <taxon>Pezizomycotina</taxon>
        <taxon>Eurotiomycetes</taxon>
        <taxon>Chaetothyriomycetidae</taxon>
        <taxon>Chaetothyriales</taxon>
        <taxon>Herpotrichiellaceae</taxon>
        <taxon>Capronia</taxon>
    </lineage>
</organism>
<gene>
    <name evidence="5" type="ORF">A1O1_02405</name>
</gene>
<dbReference type="EMBL" id="AMWN01000002">
    <property type="protein sequence ID" value="EXJ94012.1"/>
    <property type="molecule type" value="Genomic_DNA"/>
</dbReference>
<feature type="compositionally biased region" description="Basic and acidic residues" evidence="3">
    <location>
        <begin position="1"/>
        <end position="20"/>
    </location>
</feature>
<feature type="transmembrane region" description="Helical" evidence="4">
    <location>
        <begin position="305"/>
        <end position="325"/>
    </location>
</feature>
<evidence type="ECO:0008006" key="7">
    <source>
        <dbReference type="Google" id="ProtNLM"/>
    </source>
</evidence>
<sequence>MSSQEISEKDATTRPVRDGDSVGDLNLIKHSSRGTLPELKQVASNAISRVASRITNRDIIDPGPPPDGGWKAWLQVGMAWVVCFCTWGYINSFGVFQTYYTDTLGETQSTISWVGSIQLWLVFFVSTFSGRALDAGLFIPTMVLGSVIQVLGIFMTSLCKVFWQLVLAQGICTGLGSGIIFCPSMGLVTTYFRKNRGIAVAIVTTGNSAGGAIYPVIVRQLLPQIGFAWTVRVLGFVNLGLLVAAVAFMRPRLPPRKSGPILEWKVFLEVPYVCLVVGLAFVFGGLFFVYYYLASYGRTIIGMSYIDSLNLLIMFNAVGVPIRLMTGYITDRFFGPMNTMVPLLFMNALFGFVWIAVVSEPGMYAFSVFYGFAAGAFQCLFPTTVTSLNDDMSKNGVRMGMAFSVFSFAGLAGPPIGGALLSTNGGGRGGYLVAQLCLGFSTTIGSFFLLAARVHKHGWNLRKKC</sequence>
<dbReference type="InterPro" id="IPR036259">
    <property type="entry name" value="MFS_trans_sf"/>
</dbReference>
<comment type="caution">
    <text evidence="5">The sequence shown here is derived from an EMBL/GenBank/DDBJ whole genome shotgun (WGS) entry which is preliminary data.</text>
</comment>
<feature type="region of interest" description="Disordered" evidence="3">
    <location>
        <begin position="1"/>
        <end position="23"/>
    </location>
</feature>
<feature type="transmembrane region" description="Helical" evidence="4">
    <location>
        <begin position="197"/>
        <end position="217"/>
    </location>
</feature>
<dbReference type="GO" id="GO:0016020">
    <property type="term" value="C:membrane"/>
    <property type="evidence" value="ECO:0007669"/>
    <property type="project" value="UniProtKB-SubCell"/>
</dbReference>
<feature type="transmembrane region" description="Helical" evidence="4">
    <location>
        <begin position="72"/>
        <end position="90"/>
    </location>
</feature>
<evidence type="ECO:0000256" key="2">
    <source>
        <dbReference type="ARBA" id="ARBA00006727"/>
    </source>
</evidence>
<evidence type="ECO:0000313" key="6">
    <source>
        <dbReference type="Proteomes" id="UP000019484"/>
    </source>
</evidence>
<dbReference type="Pfam" id="PF07690">
    <property type="entry name" value="MFS_1"/>
    <property type="match status" value="1"/>
</dbReference>
<dbReference type="Gene3D" id="1.20.1250.20">
    <property type="entry name" value="MFS general substrate transporter like domains"/>
    <property type="match status" value="2"/>
</dbReference>
<feature type="transmembrane region" description="Helical" evidence="4">
    <location>
        <begin position="135"/>
        <end position="155"/>
    </location>
</feature>
<feature type="transmembrane region" description="Helical" evidence="4">
    <location>
        <begin position="337"/>
        <end position="357"/>
    </location>
</feature>
<dbReference type="AlphaFoldDB" id="W9YM73"/>
<name>W9YM73_9EURO</name>
<feature type="transmembrane region" description="Helical" evidence="4">
    <location>
        <begin position="433"/>
        <end position="454"/>
    </location>
</feature>
<keyword evidence="6" id="KW-1185">Reference proteome</keyword>
<keyword evidence="4" id="KW-0812">Transmembrane</keyword>
<evidence type="ECO:0000256" key="3">
    <source>
        <dbReference type="SAM" id="MobiDB-lite"/>
    </source>
</evidence>
<feature type="transmembrane region" description="Helical" evidence="4">
    <location>
        <begin position="363"/>
        <end position="381"/>
    </location>
</feature>
<evidence type="ECO:0000313" key="5">
    <source>
        <dbReference type="EMBL" id="EXJ94012.1"/>
    </source>
</evidence>
<accession>W9YM73</accession>
<keyword evidence="4" id="KW-0472">Membrane</keyword>
<dbReference type="PANTHER" id="PTHR11360:SF130">
    <property type="entry name" value="MAJOR FACILITATOR SUPERFAMILY (MFS) PROFILE DOMAIN-CONTAINING PROTEIN-RELATED"/>
    <property type="match status" value="1"/>
</dbReference>